<organism evidence="1">
    <name type="scientific">Aegilops tauschii</name>
    <name type="common">Tausch's goatgrass</name>
    <name type="synonym">Aegilops squarrosa</name>
    <dbReference type="NCBI Taxonomy" id="37682"/>
    <lineage>
        <taxon>Eukaryota</taxon>
        <taxon>Viridiplantae</taxon>
        <taxon>Streptophyta</taxon>
        <taxon>Embryophyta</taxon>
        <taxon>Tracheophyta</taxon>
        <taxon>Spermatophyta</taxon>
        <taxon>Magnoliopsida</taxon>
        <taxon>Liliopsida</taxon>
        <taxon>Poales</taxon>
        <taxon>Poaceae</taxon>
        <taxon>BOP clade</taxon>
        <taxon>Pooideae</taxon>
        <taxon>Triticodae</taxon>
        <taxon>Triticeae</taxon>
        <taxon>Triticinae</taxon>
        <taxon>Aegilops</taxon>
    </lineage>
</organism>
<protein>
    <submittedName>
        <fullName evidence="1">Uncharacterized protein</fullName>
    </submittedName>
</protein>
<dbReference type="PANTHER" id="PTHR31672">
    <property type="entry name" value="BNACNNG10540D PROTEIN"/>
    <property type="match status" value="1"/>
</dbReference>
<dbReference type="EnsemblPlants" id="EMT17038">
    <property type="protein sequence ID" value="EMT17038"/>
    <property type="gene ID" value="F775_22321"/>
</dbReference>
<evidence type="ECO:0000313" key="1">
    <source>
        <dbReference type="EnsemblPlants" id="EMT17038"/>
    </source>
</evidence>
<name>N1R1U9_AEGTA</name>
<dbReference type="AlphaFoldDB" id="N1R1U9"/>
<proteinExistence type="predicted"/>
<dbReference type="Pfam" id="PF00646">
    <property type="entry name" value="F-box"/>
    <property type="match status" value="1"/>
</dbReference>
<sequence>MTGHDANSADGREIPAEIIREILLRLPTRDVTRCSAVSWRWFFVVKNPTFRKLHAASHAVVAAPSELLLVSDRQDKHHCVVEASIANVSLAKPMCCLTLSPEYRLTNVCGAFLCFAPATINREVPPVVVCNPATGERLALPRPPGYGLDDLVALGFSPTTKDQAVPVNGGHGRRTHRMLVIDVASEMHCTYRLPRIEANASVNAFELRGRLCLAVNTGSKVQFRVMPPLDWLDATTNEDNTKLNWDLLYSFDLDSEKVSCGLRSNAPRAAWLEDDEILCYRLGDTLYKYGTCGHSLIANKEPMQWSQRLILPPTPQKICRRWAIYSGYRSNLLSPLIFRPPPSEEEEKIIQFENVLLETLQLNKSKGLSAADITDEPAAKRICS</sequence>
<dbReference type="Gene3D" id="1.20.1280.50">
    <property type="match status" value="1"/>
</dbReference>
<dbReference type="InterPro" id="IPR001810">
    <property type="entry name" value="F-box_dom"/>
</dbReference>
<dbReference type="PANTHER" id="PTHR31672:SF2">
    <property type="entry name" value="F-BOX DOMAIN-CONTAINING PROTEIN"/>
    <property type="match status" value="1"/>
</dbReference>
<dbReference type="SUPFAM" id="SSF81383">
    <property type="entry name" value="F-box domain"/>
    <property type="match status" value="1"/>
</dbReference>
<dbReference type="SMART" id="SM00256">
    <property type="entry name" value="FBOX"/>
    <property type="match status" value="1"/>
</dbReference>
<dbReference type="InterPro" id="IPR036047">
    <property type="entry name" value="F-box-like_dom_sf"/>
</dbReference>
<accession>N1R1U9</accession>
<dbReference type="InterPro" id="IPR050796">
    <property type="entry name" value="SCF_F-box_component"/>
</dbReference>
<reference evidence="1" key="1">
    <citation type="submission" date="2015-06" db="UniProtKB">
        <authorList>
            <consortium name="EnsemblPlants"/>
        </authorList>
    </citation>
    <scope>IDENTIFICATION</scope>
</reference>
<dbReference type="PROSITE" id="PS50181">
    <property type="entry name" value="FBOX"/>
    <property type="match status" value="1"/>
</dbReference>